<gene>
    <name evidence="3" type="ORF">F9K24_16570</name>
</gene>
<dbReference type="Proteomes" id="UP000460298">
    <property type="component" value="Unassembled WGS sequence"/>
</dbReference>
<evidence type="ECO:0000313" key="3">
    <source>
        <dbReference type="EMBL" id="KAB2930471.1"/>
    </source>
</evidence>
<dbReference type="AlphaFoldDB" id="A0A833LX66"/>
<evidence type="ECO:0000259" key="2">
    <source>
        <dbReference type="Pfam" id="PF11845"/>
    </source>
</evidence>
<dbReference type="EMBL" id="WBUI01000020">
    <property type="protein sequence ID" value="KAB2930471.1"/>
    <property type="molecule type" value="Genomic_DNA"/>
</dbReference>
<name>A0A833LX66_9LEPT</name>
<keyword evidence="1" id="KW-0812">Transmembrane</keyword>
<feature type="transmembrane region" description="Helical" evidence="1">
    <location>
        <begin position="12"/>
        <end position="30"/>
    </location>
</feature>
<evidence type="ECO:0000313" key="4">
    <source>
        <dbReference type="Proteomes" id="UP000460298"/>
    </source>
</evidence>
<keyword evidence="1" id="KW-1133">Transmembrane helix</keyword>
<dbReference type="Pfam" id="PF11845">
    <property type="entry name" value="Tll0287-like"/>
    <property type="match status" value="1"/>
</dbReference>
<protein>
    <submittedName>
        <fullName evidence="3">DUF3365 domain-containing protein</fullName>
    </submittedName>
</protein>
<comment type="caution">
    <text evidence="3">The sequence shown here is derived from an EMBL/GenBank/DDBJ whole genome shotgun (WGS) entry which is preliminary data.</text>
</comment>
<keyword evidence="1" id="KW-0472">Membrane</keyword>
<sequence length="213" mass="23484">MIVYPLGVYRRLLMYFRSLTFFSITVLFLACKPDAPAKAVPEYETIQYKGEAADEADRLIVKQFGEFKMQLSNRLMAGMKEGGPEKAIEVCQVVSPEIEKSLSGEAQVLRVSQKPRNPEHRASDVESMVLDLWAARLKEGKPIGAVVVPTETGRVVMAPIQISGEMCLSCHGIGEQIKPETAAALKKAYPSDEATGYALNDLRGAFVARFTKK</sequence>
<accession>A0A833LX66</accession>
<feature type="domain" description="Tll0287-like" evidence="2">
    <location>
        <begin position="52"/>
        <end position="208"/>
    </location>
</feature>
<proteinExistence type="predicted"/>
<dbReference type="InterPro" id="IPR021796">
    <property type="entry name" value="Tll0287-like_dom"/>
</dbReference>
<reference evidence="3 4" key="1">
    <citation type="submission" date="2019-10" db="EMBL/GenBank/DDBJ databases">
        <title>Extracellular Electron Transfer in a Candidatus Methanoperedens spp. Enrichment Culture.</title>
        <authorList>
            <person name="Berger S."/>
            <person name="Rangel Shaw D."/>
            <person name="Berben T."/>
            <person name="In 'T Zandt M."/>
            <person name="Frank J."/>
            <person name="Reimann J."/>
            <person name="Jetten M.S.M."/>
            <person name="Welte C.U."/>
        </authorList>
    </citation>
    <scope>NUCLEOTIDE SEQUENCE [LARGE SCALE GENOMIC DNA]</scope>
    <source>
        <strain evidence="3">SB12</strain>
    </source>
</reference>
<evidence type="ECO:0000256" key="1">
    <source>
        <dbReference type="SAM" id="Phobius"/>
    </source>
</evidence>
<organism evidence="3 4">
    <name type="scientific">Leptonema illini</name>
    <dbReference type="NCBI Taxonomy" id="183"/>
    <lineage>
        <taxon>Bacteria</taxon>
        <taxon>Pseudomonadati</taxon>
        <taxon>Spirochaetota</taxon>
        <taxon>Spirochaetia</taxon>
        <taxon>Leptospirales</taxon>
        <taxon>Leptospiraceae</taxon>
        <taxon>Leptonema</taxon>
    </lineage>
</organism>